<organism evidence="2 3">
    <name type="scientific">Trifolium medium</name>
    <dbReference type="NCBI Taxonomy" id="97028"/>
    <lineage>
        <taxon>Eukaryota</taxon>
        <taxon>Viridiplantae</taxon>
        <taxon>Streptophyta</taxon>
        <taxon>Embryophyta</taxon>
        <taxon>Tracheophyta</taxon>
        <taxon>Spermatophyta</taxon>
        <taxon>Magnoliopsida</taxon>
        <taxon>eudicotyledons</taxon>
        <taxon>Gunneridae</taxon>
        <taxon>Pentapetalae</taxon>
        <taxon>rosids</taxon>
        <taxon>fabids</taxon>
        <taxon>Fabales</taxon>
        <taxon>Fabaceae</taxon>
        <taxon>Papilionoideae</taxon>
        <taxon>50 kb inversion clade</taxon>
        <taxon>NPAAA clade</taxon>
        <taxon>Hologalegina</taxon>
        <taxon>IRL clade</taxon>
        <taxon>Trifolieae</taxon>
        <taxon>Trifolium</taxon>
    </lineage>
</organism>
<dbReference type="EMBL" id="LXQA010478624">
    <property type="protein sequence ID" value="MCI54397.1"/>
    <property type="molecule type" value="Genomic_DNA"/>
</dbReference>
<dbReference type="AlphaFoldDB" id="A0A392T1Z2"/>
<feature type="non-terminal residue" evidence="2">
    <location>
        <position position="1"/>
    </location>
</feature>
<keyword evidence="3" id="KW-1185">Reference proteome</keyword>
<feature type="compositionally biased region" description="Polar residues" evidence="1">
    <location>
        <begin position="69"/>
        <end position="79"/>
    </location>
</feature>
<dbReference type="Proteomes" id="UP000265520">
    <property type="component" value="Unassembled WGS sequence"/>
</dbReference>
<evidence type="ECO:0000313" key="2">
    <source>
        <dbReference type="EMBL" id="MCI54397.1"/>
    </source>
</evidence>
<evidence type="ECO:0000256" key="1">
    <source>
        <dbReference type="SAM" id="MobiDB-lite"/>
    </source>
</evidence>
<accession>A0A392T1Z2</accession>
<reference evidence="2 3" key="1">
    <citation type="journal article" date="2018" name="Front. Plant Sci.">
        <title>Red Clover (Trifolium pratense) and Zigzag Clover (T. medium) - A Picture of Genomic Similarities and Differences.</title>
        <authorList>
            <person name="Dluhosova J."/>
            <person name="Istvanek J."/>
            <person name="Nedelnik J."/>
            <person name="Repkova J."/>
        </authorList>
    </citation>
    <scope>NUCLEOTIDE SEQUENCE [LARGE SCALE GENOMIC DNA]</scope>
    <source>
        <strain evidence="3">cv. 10/8</strain>
        <tissue evidence="2">Leaf</tissue>
    </source>
</reference>
<sequence length="79" mass="9211">RTPYPTDSKAIHNYRKQETEKQRRHTKKKRRWESSGEGAAPTTRIGEEEEHEQPMPIWTGWYGGLTAPRRTTTSDLSTL</sequence>
<feature type="compositionally biased region" description="Basic residues" evidence="1">
    <location>
        <begin position="22"/>
        <end position="31"/>
    </location>
</feature>
<comment type="caution">
    <text evidence="2">The sequence shown here is derived from an EMBL/GenBank/DDBJ whole genome shotgun (WGS) entry which is preliminary data.</text>
</comment>
<proteinExistence type="predicted"/>
<name>A0A392T1Z2_9FABA</name>
<feature type="region of interest" description="Disordered" evidence="1">
    <location>
        <begin position="1"/>
        <end position="79"/>
    </location>
</feature>
<protein>
    <submittedName>
        <fullName evidence="2">Uncharacterized protein</fullName>
    </submittedName>
</protein>
<evidence type="ECO:0000313" key="3">
    <source>
        <dbReference type="Proteomes" id="UP000265520"/>
    </source>
</evidence>